<dbReference type="Gene3D" id="1.20.140.160">
    <property type="match status" value="1"/>
</dbReference>
<dbReference type="PANTHER" id="PTHR30603">
    <property type="entry name" value="RNA POLYMERASE SIGMA FACTOR RPO"/>
    <property type="match status" value="1"/>
</dbReference>
<feature type="domain" description="RNA polymerase sigma-70 region 2" evidence="5">
    <location>
        <begin position="17"/>
        <end position="84"/>
    </location>
</feature>
<dbReference type="PANTHER" id="PTHR30603:SF47">
    <property type="entry name" value="RNA POLYMERASE SIGMA FACTOR SIGD, CHLOROPLASTIC"/>
    <property type="match status" value="1"/>
</dbReference>
<keyword evidence="3" id="KW-0238">DNA-binding</keyword>
<dbReference type="Gene3D" id="1.10.1740.10">
    <property type="match status" value="1"/>
</dbReference>
<evidence type="ECO:0000256" key="1">
    <source>
        <dbReference type="ARBA" id="ARBA00023015"/>
    </source>
</evidence>
<dbReference type="Pfam" id="PF04545">
    <property type="entry name" value="Sigma70_r4"/>
    <property type="match status" value="1"/>
</dbReference>
<dbReference type="SUPFAM" id="SSF88659">
    <property type="entry name" value="Sigma3 and sigma4 domains of RNA polymerase sigma factors"/>
    <property type="match status" value="1"/>
</dbReference>
<feature type="domain" description="RNA polymerase sigma-70 region 4" evidence="6">
    <location>
        <begin position="151"/>
        <end position="199"/>
    </location>
</feature>
<dbReference type="InterPro" id="IPR013325">
    <property type="entry name" value="RNA_pol_sigma_r2"/>
</dbReference>
<dbReference type="InterPro" id="IPR013324">
    <property type="entry name" value="RNA_pol_sigma_r3/r4-like"/>
</dbReference>
<protein>
    <submittedName>
        <fullName evidence="7">DNA directed RNA polymerase subunit</fullName>
    </submittedName>
</protein>
<dbReference type="InterPro" id="IPR007627">
    <property type="entry name" value="RNA_pol_sigma70_r2"/>
</dbReference>
<evidence type="ECO:0000313" key="7">
    <source>
        <dbReference type="EMBL" id="DAF60713.1"/>
    </source>
</evidence>
<evidence type="ECO:0000256" key="3">
    <source>
        <dbReference type="ARBA" id="ARBA00023125"/>
    </source>
</evidence>
<proteinExistence type="predicted"/>
<dbReference type="Pfam" id="PF04542">
    <property type="entry name" value="Sigma70_r2"/>
    <property type="match status" value="1"/>
</dbReference>
<dbReference type="GO" id="GO:0006352">
    <property type="term" value="P:DNA-templated transcription initiation"/>
    <property type="evidence" value="ECO:0007669"/>
    <property type="project" value="InterPro"/>
</dbReference>
<reference evidence="7" key="1">
    <citation type="journal article" date="2021" name="Proc. Natl. Acad. Sci. U.S.A.">
        <title>A Catalog of Tens of Thousands of Viruses from Human Metagenomes Reveals Hidden Associations with Chronic Diseases.</title>
        <authorList>
            <person name="Tisza M.J."/>
            <person name="Buck C.B."/>
        </authorList>
    </citation>
    <scope>NUCLEOTIDE SEQUENCE</scope>
    <source>
        <strain evidence="7">Ct89I2</strain>
    </source>
</reference>
<evidence type="ECO:0000259" key="6">
    <source>
        <dbReference type="Pfam" id="PF04545"/>
    </source>
</evidence>
<dbReference type="GO" id="GO:0016987">
    <property type="term" value="F:sigma factor activity"/>
    <property type="evidence" value="ECO:0007669"/>
    <property type="project" value="UniProtKB-KW"/>
</dbReference>
<evidence type="ECO:0000256" key="4">
    <source>
        <dbReference type="ARBA" id="ARBA00023163"/>
    </source>
</evidence>
<dbReference type="InterPro" id="IPR007630">
    <property type="entry name" value="RNA_pol_sigma70_r4"/>
</dbReference>
<name>A0A8S5TBQ7_9CAUD</name>
<dbReference type="InterPro" id="IPR050239">
    <property type="entry name" value="Sigma-70_RNA_pol_init_factors"/>
</dbReference>
<dbReference type="SUPFAM" id="SSF88946">
    <property type="entry name" value="Sigma2 domain of RNA polymerase sigma factors"/>
    <property type="match status" value="1"/>
</dbReference>
<dbReference type="EMBL" id="BK032795">
    <property type="protein sequence ID" value="DAF60713.1"/>
    <property type="molecule type" value="Genomic_DNA"/>
</dbReference>
<accession>A0A8S5TBQ7</accession>
<keyword evidence="2" id="KW-0731">Sigma factor</keyword>
<organism evidence="7">
    <name type="scientific">Myoviridae sp. ct89I2</name>
    <dbReference type="NCBI Taxonomy" id="2827662"/>
    <lineage>
        <taxon>Viruses</taxon>
        <taxon>Duplodnaviria</taxon>
        <taxon>Heunggongvirae</taxon>
        <taxon>Uroviricota</taxon>
        <taxon>Caudoviricetes</taxon>
    </lineage>
</organism>
<keyword evidence="1" id="KW-0805">Transcription regulation</keyword>
<evidence type="ECO:0000259" key="5">
    <source>
        <dbReference type="Pfam" id="PF04542"/>
    </source>
</evidence>
<keyword evidence="4" id="KW-0804">Transcription</keyword>
<evidence type="ECO:0000256" key="2">
    <source>
        <dbReference type="ARBA" id="ARBA00023082"/>
    </source>
</evidence>
<dbReference type="GO" id="GO:0003677">
    <property type="term" value="F:DNA binding"/>
    <property type="evidence" value="ECO:0007669"/>
    <property type="project" value="UniProtKB-KW"/>
</dbReference>
<dbReference type="NCBIfam" id="TIGR02937">
    <property type="entry name" value="sigma70-ECF"/>
    <property type="match status" value="1"/>
</dbReference>
<sequence length="253" mass="28945">MAVRIQHGETGLYSLLWERVEKLVTLLAGRYYARSPVICSRSGLELEDLTQAGYFAMLDTVKSFDHKTGYKLTTYLNRHLLNQWAQMLGVKYGREKFDPLNRCISLESPIAGENEDIALGDVIPDKAAEQAIESSFERVYTQQLHDVLESCLDTLKPQEADTIRGRFYRGEKLKEIAERQGCTFQYVRVQESNALRGLQRGANLRKLKAWREDIIDRNAYKTGFGMFRQMGASSVEITVERLNGIPYYGERDG</sequence>
<dbReference type="InterPro" id="IPR014284">
    <property type="entry name" value="RNA_pol_sigma-70_dom"/>
</dbReference>